<evidence type="ECO:0000313" key="2">
    <source>
        <dbReference type="EMBL" id="MXV14033.1"/>
    </source>
</evidence>
<comment type="caution">
    <text evidence="2">The sequence shown here is derived from an EMBL/GenBank/DDBJ whole genome shotgun (WGS) entry which is preliminary data.</text>
</comment>
<feature type="domain" description="Histidine kinase/HSP90-like ATPase" evidence="1">
    <location>
        <begin position="2"/>
        <end position="81"/>
    </location>
</feature>
<protein>
    <recommendedName>
        <fullName evidence="1">Histidine kinase/HSP90-like ATPase domain-containing protein</fullName>
    </recommendedName>
</protein>
<keyword evidence="3" id="KW-1185">Reference proteome</keyword>
<dbReference type="Pfam" id="PF02518">
    <property type="entry name" value="HATPase_c"/>
    <property type="match status" value="1"/>
</dbReference>
<accession>A0A7K1XSP6</accession>
<evidence type="ECO:0000313" key="3">
    <source>
        <dbReference type="Proteomes" id="UP000451233"/>
    </source>
</evidence>
<dbReference type="InterPro" id="IPR036890">
    <property type="entry name" value="HATPase_C_sf"/>
</dbReference>
<dbReference type="EMBL" id="WVHS01000001">
    <property type="protein sequence ID" value="MXV14033.1"/>
    <property type="molecule type" value="Genomic_DNA"/>
</dbReference>
<dbReference type="AlphaFoldDB" id="A0A7K1XSP6"/>
<sequence>MLNTLRHSEGSARIEISLEVGRFTVSNPGSEPLDKDKLFKRFTSASTKNPGSGLGLAIVRQIANRYGWKVEYRFQAGRQQFTVLFT</sequence>
<dbReference type="Gene3D" id="3.30.565.10">
    <property type="entry name" value="Histidine kinase-like ATPase, C-terminal domain"/>
    <property type="match status" value="1"/>
</dbReference>
<gene>
    <name evidence="2" type="ORF">GS398_01880</name>
</gene>
<proteinExistence type="predicted"/>
<reference evidence="2 3" key="1">
    <citation type="submission" date="2019-11" db="EMBL/GenBank/DDBJ databases">
        <title>Pedobacter sp. HMF7056 Genome sequencing and assembly.</title>
        <authorList>
            <person name="Kang H."/>
            <person name="Kim H."/>
            <person name="Joh K."/>
        </authorList>
    </citation>
    <scope>NUCLEOTIDE SEQUENCE [LARGE SCALE GENOMIC DNA]</scope>
    <source>
        <strain evidence="2 3">HMF7056</strain>
    </source>
</reference>
<dbReference type="Proteomes" id="UP000451233">
    <property type="component" value="Unassembled WGS sequence"/>
</dbReference>
<evidence type="ECO:0000259" key="1">
    <source>
        <dbReference type="Pfam" id="PF02518"/>
    </source>
</evidence>
<dbReference type="RefSeq" id="WP_160905042.1">
    <property type="nucleotide sequence ID" value="NZ_WVHS01000001.1"/>
</dbReference>
<organism evidence="2 3">
    <name type="scientific">Hufsiella ginkgonis</name>
    <dbReference type="NCBI Taxonomy" id="2695274"/>
    <lineage>
        <taxon>Bacteria</taxon>
        <taxon>Pseudomonadati</taxon>
        <taxon>Bacteroidota</taxon>
        <taxon>Sphingobacteriia</taxon>
        <taxon>Sphingobacteriales</taxon>
        <taxon>Sphingobacteriaceae</taxon>
        <taxon>Hufsiella</taxon>
    </lineage>
</organism>
<name>A0A7K1XSP6_9SPHI</name>
<dbReference type="SUPFAM" id="SSF55874">
    <property type="entry name" value="ATPase domain of HSP90 chaperone/DNA topoisomerase II/histidine kinase"/>
    <property type="match status" value="1"/>
</dbReference>
<dbReference type="InterPro" id="IPR003594">
    <property type="entry name" value="HATPase_dom"/>
</dbReference>